<evidence type="ECO:0000313" key="2">
    <source>
        <dbReference type="Proteomes" id="UP000828390"/>
    </source>
</evidence>
<sequence length="57" mass="6012">MTEALMVHRSVLQQWVMTKASFCSAAVGNDQGFTGSSFCTAAVGYDQGVVLYCSSGL</sequence>
<proteinExistence type="predicted"/>
<dbReference type="Proteomes" id="UP000828390">
    <property type="component" value="Unassembled WGS sequence"/>
</dbReference>
<gene>
    <name evidence="1" type="ORF">DPMN_086639</name>
</gene>
<dbReference type="EMBL" id="JAIWYP010000003">
    <property type="protein sequence ID" value="KAH3844381.1"/>
    <property type="molecule type" value="Genomic_DNA"/>
</dbReference>
<dbReference type="AlphaFoldDB" id="A0A9D4QUS1"/>
<organism evidence="1 2">
    <name type="scientific">Dreissena polymorpha</name>
    <name type="common">Zebra mussel</name>
    <name type="synonym">Mytilus polymorpha</name>
    <dbReference type="NCBI Taxonomy" id="45954"/>
    <lineage>
        <taxon>Eukaryota</taxon>
        <taxon>Metazoa</taxon>
        <taxon>Spiralia</taxon>
        <taxon>Lophotrochozoa</taxon>
        <taxon>Mollusca</taxon>
        <taxon>Bivalvia</taxon>
        <taxon>Autobranchia</taxon>
        <taxon>Heteroconchia</taxon>
        <taxon>Euheterodonta</taxon>
        <taxon>Imparidentia</taxon>
        <taxon>Neoheterodontei</taxon>
        <taxon>Myida</taxon>
        <taxon>Dreissenoidea</taxon>
        <taxon>Dreissenidae</taxon>
        <taxon>Dreissena</taxon>
    </lineage>
</organism>
<keyword evidence="2" id="KW-1185">Reference proteome</keyword>
<protein>
    <submittedName>
        <fullName evidence="1">Uncharacterized protein</fullName>
    </submittedName>
</protein>
<accession>A0A9D4QUS1</accession>
<reference evidence="1" key="1">
    <citation type="journal article" date="2019" name="bioRxiv">
        <title>The Genome of the Zebra Mussel, Dreissena polymorpha: A Resource for Invasive Species Research.</title>
        <authorList>
            <person name="McCartney M.A."/>
            <person name="Auch B."/>
            <person name="Kono T."/>
            <person name="Mallez S."/>
            <person name="Zhang Y."/>
            <person name="Obille A."/>
            <person name="Becker A."/>
            <person name="Abrahante J.E."/>
            <person name="Garbe J."/>
            <person name="Badalamenti J.P."/>
            <person name="Herman A."/>
            <person name="Mangelson H."/>
            <person name="Liachko I."/>
            <person name="Sullivan S."/>
            <person name="Sone E.D."/>
            <person name="Koren S."/>
            <person name="Silverstein K.A.T."/>
            <person name="Beckman K.B."/>
            <person name="Gohl D.M."/>
        </authorList>
    </citation>
    <scope>NUCLEOTIDE SEQUENCE</scope>
    <source>
        <strain evidence="1">Duluth1</strain>
        <tissue evidence="1">Whole animal</tissue>
    </source>
</reference>
<comment type="caution">
    <text evidence="1">The sequence shown here is derived from an EMBL/GenBank/DDBJ whole genome shotgun (WGS) entry which is preliminary data.</text>
</comment>
<reference evidence="1" key="2">
    <citation type="submission" date="2020-11" db="EMBL/GenBank/DDBJ databases">
        <authorList>
            <person name="McCartney M.A."/>
            <person name="Auch B."/>
            <person name="Kono T."/>
            <person name="Mallez S."/>
            <person name="Becker A."/>
            <person name="Gohl D.M."/>
            <person name="Silverstein K.A.T."/>
            <person name="Koren S."/>
            <person name="Bechman K.B."/>
            <person name="Herman A."/>
            <person name="Abrahante J.E."/>
            <person name="Garbe J."/>
        </authorList>
    </citation>
    <scope>NUCLEOTIDE SEQUENCE</scope>
    <source>
        <strain evidence="1">Duluth1</strain>
        <tissue evidence="1">Whole animal</tissue>
    </source>
</reference>
<name>A0A9D4QUS1_DREPO</name>
<evidence type="ECO:0000313" key="1">
    <source>
        <dbReference type="EMBL" id="KAH3844381.1"/>
    </source>
</evidence>